<dbReference type="SUPFAM" id="SSF51395">
    <property type="entry name" value="FMN-linked oxidoreductases"/>
    <property type="match status" value="1"/>
</dbReference>
<comment type="caution">
    <text evidence="2">The sequence shown here is derived from an EMBL/GenBank/DDBJ whole genome shotgun (WGS) entry which is preliminary data.</text>
</comment>
<keyword evidence="3" id="KW-1185">Reference proteome</keyword>
<evidence type="ECO:0000313" key="2">
    <source>
        <dbReference type="EMBL" id="MBP2000315.1"/>
    </source>
</evidence>
<reference evidence="2 3" key="1">
    <citation type="submission" date="2021-03" db="EMBL/GenBank/DDBJ databases">
        <title>Genomic Encyclopedia of Type Strains, Phase IV (KMG-IV): sequencing the most valuable type-strain genomes for metagenomic binning, comparative biology and taxonomic classification.</title>
        <authorList>
            <person name="Goeker M."/>
        </authorList>
    </citation>
    <scope>NUCLEOTIDE SEQUENCE [LARGE SCALE GENOMIC DNA]</scope>
    <source>
        <strain evidence="2 3">DSM 26806</strain>
    </source>
</reference>
<sequence length="375" mass="41120">MNTSTHSNSPSVEPLFEPLRIGSLTLPNRIVMAPMTRSFSPNGVPGENVAEYYSRRAKNQVGLIITEGTVIDHPAASGDANVPYFYGEAALKGWAKTVEAVHQAGGIIFPQLWHVGTERKVGSEPNPASLPVGPSGVTAQGEKVNEPLSITEIQLIVEAYATAAAEAKRIGFDGIEIHGAHGYLIDQFFWEGTNKRTDEYGGDMIKRTRFAVEIIEACRKAVGPDYPIVLRISQWKSTDYTAKLAATPELLAEFLAPLSAAGVDVFHCSTRRFWEPEFEGSDLNLAGWVKKLTGKPSITVGSVGLSNEFTSLFTEGKGASHANLDELLERLEKQEFDLVAVGRALLNDPEWVTKVREQRFNELGEFQAESLRKLY</sequence>
<dbReference type="RefSeq" id="WP_209860233.1">
    <property type="nucleotide sequence ID" value="NZ_JAGGLD010000001.1"/>
</dbReference>
<evidence type="ECO:0000313" key="3">
    <source>
        <dbReference type="Proteomes" id="UP001519288"/>
    </source>
</evidence>
<dbReference type="CDD" id="cd04747">
    <property type="entry name" value="OYE_like_5_FMN"/>
    <property type="match status" value="1"/>
</dbReference>
<dbReference type="InterPro" id="IPR001155">
    <property type="entry name" value="OxRdtase_FMN_N"/>
</dbReference>
<dbReference type="EMBL" id="JAGGLD010000001">
    <property type="protein sequence ID" value="MBP2000315.1"/>
    <property type="molecule type" value="Genomic_DNA"/>
</dbReference>
<dbReference type="Gene3D" id="3.20.20.70">
    <property type="entry name" value="Aldolase class I"/>
    <property type="match status" value="1"/>
</dbReference>
<gene>
    <name evidence="2" type="ORF">J2Z69_001334</name>
</gene>
<dbReference type="Proteomes" id="UP001519288">
    <property type="component" value="Unassembled WGS sequence"/>
</dbReference>
<dbReference type="InterPro" id="IPR045247">
    <property type="entry name" value="Oye-like"/>
</dbReference>
<organism evidence="2 3">
    <name type="scientific">Paenibacillus shirakamiensis</name>
    <dbReference type="NCBI Taxonomy" id="1265935"/>
    <lineage>
        <taxon>Bacteria</taxon>
        <taxon>Bacillati</taxon>
        <taxon>Bacillota</taxon>
        <taxon>Bacilli</taxon>
        <taxon>Bacillales</taxon>
        <taxon>Paenibacillaceae</taxon>
        <taxon>Paenibacillus</taxon>
    </lineage>
</organism>
<dbReference type="PANTHER" id="PTHR22893:SF55">
    <property type="entry name" value="OXIDOREDUCTASE-RELATED"/>
    <property type="match status" value="1"/>
</dbReference>
<dbReference type="InterPro" id="IPR013785">
    <property type="entry name" value="Aldolase_TIM"/>
</dbReference>
<dbReference type="Pfam" id="PF00724">
    <property type="entry name" value="Oxidored_FMN"/>
    <property type="match status" value="1"/>
</dbReference>
<protein>
    <submittedName>
        <fullName evidence="2">2,4-dienoyl-CoA reductase-like NADH-dependent reductase (Old Yellow Enzyme family)</fullName>
    </submittedName>
</protein>
<name>A0ABS4JF29_9BACL</name>
<proteinExistence type="predicted"/>
<dbReference type="PANTHER" id="PTHR22893">
    <property type="entry name" value="NADH OXIDOREDUCTASE-RELATED"/>
    <property type="match status" value="1"/>
</dbReference>
<accession>A0ABS4JF29</accession>
<feature type="domain" description="NADH:flavin oxidoreductase/NADH oxidase N-terminal" evidence="1">
    <location>
        <begin position="15"/>
        <end position="360"/>
    </location>
</feature>
<evidence type="ECO:0000259" key="1">
    <source>
        <dbReference type="Pfam" id="PF00724"/>
    </source>
</evidence>